<dbReference type="SUPFAM" id="SSF56112">
    <property type="entry name" value="Protein kinase-like (PK-like)"/>
    <property type="match status" value="1"/>
</dbReference>
<dbReference type="GO" id="GO:0004674">
    <property type="term" value="F:protein serine/threonine kinase activity"/>
    <property type="evidence" value="ECO:0007669"/>
    <property type="project" value="UniProtKB-EC"/>
</dbReference>
<dbReference type="PANTHER" id="PTHR11909">
    <property type="entry name" value="CASEIN KINASE-RELATED"/>
    <property type="match status" value="1"/>
</dbReference>
<name>A0A1B0GES5_GLOMM</name>
<keyword evidence="3 4" id="KW-0067">ATP-binding</keyword>
<evidence type="ECO:0000256" key="3">
    <source>
        <dbReference type="ARBA" id="ARBA00022840"/>
    </source>
</evidence>
<dbReference type="SMART" id="SM00220">
    <property type="entry name" value="S_TKc"/>
    <property type="match status" value="1"/>
</dbReference>
<dbReference type="PROSITE" id="PS00107">
    <property type="entry name" value="PROTEIN_KINASE_ATP"/>
    <property type="match status" value="1"/>
</dbReference>
<dbReference type="EnsemblMetazoa" id="GMOY011799-RA">
    <property type="protein sequence ID" value="GMOY011799-PA"/>
    <property type="gene ID" value="GMOY011799"/>
</dbReference>
<dbReference type="PhylomeDB" id="A0A1B0GES5"/>
<keyword evidence="8" id="KW-1185">Reference proteome</keyword>
<evidence type="ECO:0000256" key="5">
    <source>
        <dbReference type="SAM" id="MobiDB-lite"/>
    </source>
</evidence>
<dbReference type="Pfam" id="PF00069">
    <property type="entry name" value="Pkinase"/>
    <property type="match status" value="1"/>
</dbReference>
<reference evidence="7" key="1">
    <citation type="submission" date="2020-05" db="UniProtKB">
        <authorList>
            <consortium name="EnsemblMetazoa"/>
        </authorList>
    </citation>
    <scope>IDENTIFICATION</scope>
    <source>
        <strain evidence="7">Yale</strain>
    </source>
</reference>
<evidence type="ECO:0000256" key="4">
    <source>
        <dbReference type="PROSITE-ProRule" id="PRU10141"/>
    </source>
</evidence>
<dbReference type="Gene3D" id="1.10.510.10">
    <property type="entry name" value="Transferase(Phosphotransferase) domain 1"/>
    <property type="match status" value="1"/>
</dbReference>
<dbReference type="InterPro" id="IPR011009">
    <property type="entry name" value="Kinase-like_dom_sf"/>
</dbReference>
<feature type="region of interest" description="Disordered" evidence="5">
    <location>
        <begin position="475"/>
        <end position="494"/>
    </location>
</feature>
<organism evidence="7 8">
    <name type="scientific">Glossina morsitans morsitans</name>
    <name type="common">Savannah tsetse fly</name>
    <dbReference type="NCBI Taxonomy" id="37546"/>
    <lineage>
        <taxon>Eukaryota</taxon>
        <taxon>Metazoa</taxon>
        <taxon>Ecdysozoa</taxon>
        <taxon>Arthropoda</taxon>
        <taxon>Hexapoda</taxon>
        <taxon>Insecta</taxon>
        <taxon>Pterygota</taxon>
        <taxon>Neoptera</taxon>
        <taxon>Endopterygota</taxon>
        <taxon>Diptera</taxon>
        <taxon>Brachycera</taxon>
        <taxon>Muscomorpha</taxon>
        <taxon>Hippoboscoidea</taxon>
        <taxon>Glossinidae</taxon>
        <taxon>Glossina</taxon>
    </lineage>
</organism>
<evidence type="ECO:0000313" key="8">
    <source>
        <dbReference type="Proteomes" id="UP000092444"/>
    </source>
</evidence>
<protein>
    <recommendedName>
        <fullName evidence="1">non-specific serine/threonine protein kinase</fullName>
        <ecNumber evidence="1">2.7.11.1</ecNumber>
    </recommendedName>
</protein>
<keyword evidence="2 4" id="KW-0547">Nucleotide-binding</keyword>
<dbReference type="STRING" id="37546.A0A1B0GES5"/>
<proteinExistence type="predicted"/>
<dbReference type="InterPro" id="IPR008271">
    <property type="entry name" value="Ser/Thr_kinase_AS"/>
</dbReference>
<dbReference type="EC" id="2.7.11.1" evidence="1"/>
<accession>A0A1B0GES5</accession>
<dbReference type="EMBL" id="CCAG010012580">
    <property type="status" value="NOT_ANNOTATED_CDS"/>
    <property type="molecule type" value="Genomic_DNA"/>
</dbReference>
<feature type="region of interest" description="Disordered" evidence="5">
    <location>
        <begin position="415"/>
        <end position="453"/>
    </location>
</feature>
<dbReference type="InterPro" id="IPR050235">
    <property type="entry name" value="CK1_Ser-Thr_kinase"/>
</dbReference>
<feature type="compositionally biased region" description="Polar residues" evidence="5">
    <location>
        <begin position="480"/>
        <end position="494"/>
    </location>
</feature>
<feature type="domain" description="Protein kinase" evidence="6">
    <location>
        <begin position="45"/>
        <end position="324"/>
    </location>
</feature>
<dbReference type="InterPro" id="IPR017441">
    <property type="entry name" value="Protein_kinase_ATP_BS"/>
</dbReference>
<feature type="binding site" evidence="4">
    <location>
        <position position="75"/>
    </location>
    <ligand>
        <name>ATP</name>
        <dbReference type="ChEBI" id="CHEBI:30616"/>
    </ligand>
</feature>
<dbReference type="InterPro" id="IPR000719">
    <property type="entry name" value="Prot_kinase_dom"/>
</dbReference>
<dbReference type="GO" id="GO:0005524">
    <property type="term" value="F:ATP binding"/>
    <property type="evidence" value="ECO:0007669"/>
    <property type="project" value="UniProtKB-UniRule"/>
</dbReference>
<dbReference type="Proteomes" id="UP000092444">
    <property type="component" value="Unassembled WGS sequence"/>
</dbReference>
<evidence type="ECO:0000313" key="7">
    <source>
        <dbReference type="EnsemblMetazoa" id="GMOY011799-PA"/>
    </source>
</evidence>
<dbReference type="VEuPathDB" id="VectorBase:GMOY011799"/>
<evidence type="ECO:0000256" key="2">
    <source>
        <dbReference type="ARBA" id="ARBA00022741"/>
    </source>
</evidence>
<feature type="compositionally biased region" description="Acidic residues" evidence="5">
    <location>
        <begin position="415"/>
        <end position="432"/>
    </location>
</feature>
<dbReference type="AlphaFoldDB" id="A0A1B0GES5"/>
<sequence length="628" mass="70213">MPRVAKVKGAASAATGGAKKKSKLYNMPEKIREGTILKDFGKNEWKIGTSIGVGGFGEIYTACKGGEKSYDYVVKCEPHDNGPLFVEMHFYMRTAKLRREHGLKSLGVPYMVEHGSFDINNIKHRYIVMPRYGSDISKLFLSNSRCLPEIAVYRIVLQMLDAYEFIHRCGYVHADLKAANILLGYGKGGGAQTYLVDYGLASHYTKKDFKPDPKKMHNGTIEYTSRDAHQGVATRRGDLEIMGYNIIEWLGAELPWIKEKLLAAPVKVQKAKENFMANVDMQLKKLFPQGTPTPVMEFIKYVAQMKYNDEPDYEKCRNIFKNYLKALKANTTGDIDFKVKKTALVGPITSKAAKSTAKTKANIKKTQTHLKVEESDDNEIAIAIDSPPTTSRTLKPTVKSRVNIEKEKLLSYREESDDEEVISASDESDEDYAFASKRPKRKQPLKSPSRGNKLLSKKVVSSEIISPFIKDESNCIPTPASKTASPKQHSPLASTSAKANLKNLHPLLNAKARIKIGPHIEMSPSSSANTVVNNNITPTRKTGKTYEFNFELDVSMDANVLVNVRRKKKLNPQDQVDTDDTTNGGSTPVTRVKVRKVNEDDDNDSPRTPFVTVRKTKRLIQSPKSKKP</sequence>
<evidence type="ECO:0000256" key="1">
    <source>
        <dbReference type="ARBA" id="ARBA00012513"/>
    </source>
</evidence>
<feature type="region of interest" description="Disordered" evidence="5">
    <location>
        <begin position="571"/>
        <end position="628"/>
    </location>
</feature>
<feature type="compositionally biased region" description="Basic residues" evidence="5">
    <location>
        <begin position="614"/>
        <end position="628"/>
    </location>
</feature>
<evidence type="ECO:0000259" key="6">
    <source>
        <dbReference type="PROSITE" id="PS50011"/>
    </source>
</evidence>
<dbReference type="PROSITE" id="PS50011">
    <property type="entry name" value="PROTEIN_KINASE_DOM"/>
    <property type="match status" value="1"/>
</dbReference>
<dbReference type="PROSITE" id="PS00108">
    <property type="entry name" value="PROTEIN_KINASE_ST"/>
    <property type="match status" value="1"/>
</dbReference>